<reference evidence="1 2" key="1">
    <citation type="submission" date="2023-11" db="EMBL/GenBank/DDBJ databases">
        <title>Lentzea sokolovensis, sp. nov., Lentzea kristufkii, sp. nov., and Lentzea miocenensis, sp. nov., rare actinobacteria from Sokolov Coal Basin, Miocene lacustrine sediment, Czech Republic.</title>
        <authorList>
            <person name="Lara A."/>
            <person name="Kotroba L."/>
            <person name="Nouioui I."/>
            <person name="Neumann-Schaal M."/>
            <person name="Mast Y."/>
            <person name="Chronakova A."/>
        </authorList>
    </citation>
    <scope>NUCLEOTIDE SEQUENCE [LARGE SCALE GENOMIC DNA]</scope>
    <source>
        <strain evidence="1 2">BCCO 10_0856</strain>
    </source>
</reference>
<keyword evidence="2" id="KW-1185">Reference proteome</keyword>
<accession>A0ABU4TA25</accession>
<comment type="caution">
    <text evidence="1">The sequence shown here is derived from an EMBL/GenBank/DDBJ whole genome shotgun (WGS) entry which is preliminary data.</text>
</comment>
<evidence type="ECO:0000313" key="2">
    <source>
        <dbReference type="Proteomes" id="UP001285521"/>
    </source>
</evidence>
<sequence length="207" mass="22951">MDPGVPDVAFDRWWHAMRDVAATRATSLAWRQHRYKFAHRLGRELAGGLSGPAVYGVWLQWGLLYVGQTLEAERRLKDLAIGESHHLANTYPPEIWHHVVVVAWPQLPEAARVLEALSPKAIGEGLEHRLQEALAPLANASRRTSDGQWRDVDWKTSRSLGARTGKQIDDLFVAVLEAWNKAAGSPDGEGLPSSSRVVFPSQLLGEV</sequence>
<evidence type="ECO:0000313" key="1">
    <source>
        <dbReference type="EMBL" id="MDX8035025.1"/>
    </source>
</evidence>
<protein>
    <submittedName>
        <fullName evidence="1">Uncharacterized protein</fullName>
    </submittedName>
</protein>
<dbReference type="Proteomes" id="UP001285521">
    <property type="component" value="Unassembled WGS sequence"/>
</dbReference>
<name>A0ABU4TA25_9PSEU</name>
<proteinExistence type="predicted"/>
<dbReference type="RefSeq" id="WP_319970034.1">
    <property type="nucleotide sequence ID" value="NZ_JAXAVW010000031.1"/>
</dbReference>
<reference evidence="1 2" key="2">
    <citation type="submission" date="2023-11" db="EMBL/GenBank/DDBJ databases">
        <authorList>
            <person name="Lara A.C."/>
            <person name="Chronakova A."/>
        </authorList>
    </citation>
    <scope>NUCLEOTIDE SEQUENCE [LARGE SCALE GENOMIC DNA]</scope>
    <source>
        <strain evidence="1 2">BCCO 10_0856</strain>
    </source>
</reference>
<dbReference type="EMBL" id="JAXAVW010000031">
    <property type="protein sequence ID" value="MDX8035025.1"/>
    <property type="molecule type" value="Genomic_DNA"/>
</dbReference>
<gene>
    <name evidence="1" type="ORF">SK803_32815</name>
</gene>
<organism evidence="1 2">
    <name type="scientific">Lentzea miocenica</name>
    <dbReference type="NCBI Taxonomy" id="3095431"/>
    <lineage>
        <taxon>Bacteria</taxon>
        <taxon>Bacillati</taxon>
        <taxon>Actinomycetota</taxon>
        <taxon>Actinomycetes</taxon>
        <taxon>Pseudonocardiales</taxon>
        <taxon>Pseudonocardiaceae</taxon>
        <taxon>Lentzea</taxon>
    </lineage>
</organism>